<dbReference type="EMBL" id="VTTN01000008">
    <property type="protein sequence ID" value="KAA0594537.1"/>
    <property type="molecule type" value="Genomic_DNA"/>
</dbReference>
<feature type="coiled-coil region" evidence="1">
    <location>
        <begin position="456"/>
        <end position="504"/>
    </location>
</feature>
<evidence type="ECO:0000256" key="1">
    <source>
        <dbReference type="SAM" id="Coils"/>
    </source>
</evidence>
<keyword evidence="3" id="KW-0472">Membrane</keyword>
<feature type="domain" description="KAP NTPase" evidence="4">
    <location>
        <begin position="350"/>
        <end position="921"/>
    </location>
</feature>
<proteinExistence type="predicted"/>
<dbReference type="OrthoDB" id="88903at2"/>
<evidence type="ECO:0000256" key="2">
    <source>
        <dbReference type="SAM" id="MobiDB-lite"/>
    </source>
</evidence>
<organism evidence="5 6">
    <name type="scientific">Azospirillum lipoferum</name>
    <dbReference type="NCBI Taxonomy" id="193"/>
    <lineage>
        <taxon>Bacteria</taxon>
        <taxon>Pseudomonadati</taxon>
        <taxon>Pseudomonadota</taxon>
        <taxon>Alphaproteobacteria</taxon>
        <taxon>Rhodospirillales</taxon>
        <taxon>Azospirillaceae</taxon>
        <taxon>Azospirillum</taxon>
    </lineage>
</organism>
<evidence type="ECO:0000259" key="4">
    <source>
        <dbReference type="Pfam" id="PF07693"/>
    </source>
</evidence>
<dbReference type="AlphaFoldDB" id="A0A5A9GJI8"/>
<dbReference type="PANTHER" id="PTHR22674:SF6">
    <property type="entry name" value="NTPASE KAP FAMILY P-LOOP DOMAIN-CONTAINING PROTEIN 1"/>
    <property type="match status" value="1"/>
</dbReference>
<keyword evidence="6" id="KW-1185">Reference proteome</keyword>
<comment type="caution">
    <text evidence="5">The sequence shown here is derived from an EMBL/GenBank/DDBJ whole genome shotgun (WGS) entry which is preliminary data.</text>
</comment>
<dbReference type="PANTHER" id="PTHR22674">
    <property type="entry name" value="NTPASE, KAP FAMILY P-LOOP DOMAIN-CONTAINING 1"/>
    <property type="match status" value="1"/>
</dbReference>
<dbReference type="InterPro" id="IPR011646">
    <property type="entry name" value="KAP_P-loop"/>
</dbReference>
<reference evidence="5 6" key="1">
    <citation type="submission" date="2019-08" db="EMBL/GenBank/DDBJ databases">
        <authorList>
            <person name="Grouzdev D."/>
            <person name="Tikhonova E."/>
            <person name="Kravchenko I."/>
        </authorList>
    </citation>
    <scope>NUCLEOTIDE SEQUENCE [LARGE SCALE GENOMIC DNA]</scope>
    <source>
        <strain evidence="5 6">59b</strain>
    </source>
</reference>
<accession>A0A5A9GJI8</accession>
<dbReference type="Pfam" id="PF07693">
    <property type="entry name" value="KAP_NTPase"/>
    <property type="match status" value="1"/>
</dbReference>
<feature type="compositionally biased region" description="Polar residues" evidence="2">
    <location>
        <begin position="872"/>
        <end position="881"/>
    </location>
</feature>
<keyword evidence="1" id="KW-0175">Coiled coil</keyword>
<dbReference type="RefSeq" id="WP_149233022.1">
    <property type="nucleotide sequence ID" value="NZ_JALJXJ010000011.1"/>
</dbReference>
<dbReference type="InterPro" id="IPR052754">
    <property type="entry name" value="NTPase_KAP_P-loop"/>
</dbReference>
<feature type="region of interest" description="Disordered" evidence="2">
    <location>
        <begin position="837"/>
        <end position="881"/>
    </location>
</feature>
<gene>
    <name evidence="5" type="ORF">FZ942_21000</name>
</gene>
<keyword evidence="3" id="KW-1133">Transmembrane helix</keyword>
<protein>
    <recommendedName>
        <fullName evidence="4">KAP NTPase domain-containing protein</fullName>
    </recommendedName>
</protein>
<evidence type="ECO:0000313" key="5">
    <source>
        <dbReference type="EMBL" id="KAA0594537.1"/>
    </source>
</evidence>
<dbReference type="Proteomes" id="UP000324927">
    <property type="component" value="Unassembled WGS sequence"/>
</dbReference>
<feature type="transmembrane region" description="Helical" evidence="3">
    <location>
        <begin position="562"/>
        <end position="584"/>
    </location>
</feature>
<name>A0A5A9GJI8_AZOLI</name>
<sequence>MVENPVDQDRVAVTPSGSTFESAVVKMLQLIPGIRIFTYPHMSREDGDLFIEDGTPIGIPGPVNVEVKFSNLSIGFETIRRSKAQARSGKGRAAWLLIANSDYTRAARQASSGNIILWGAQEIEGLLRRFPMAADPIRSFLVNAGDTDSAPLLYRPTVSVARTDKGWMLEADAFVLPLGVGGTLTGATYRSLANDQSDEVMFDSILESAMPPEFGTNTPVVLKRKTGNVDYLILATAYGEKGIVPGEALKSILSLPNTFRRIVLPLLGAAQLSIGQVLDEFYSILNGTRLTTPLHIILVVIDRDAEAMAKRRFVGFEDARPQPVSANQPHFTNDAVDSKNARDCLGIEMEAETFARLLASRKVTLPLAIGLFGNWGSGKSFFMKLIRQRMENIAREEKESLTEAYCTNVAHITFNAWHYLDSNLWASLALRIFEGVAAELSNANPEEPSKEATRIRRALAEKIESSRRARLEAEEAIAAAEQARRACEDRVAELQQQREKVTRGLFLSDVRLIKPEVMSAITTLGLGKIDDVEKLEKSLKEGQAILASLSALIPGPIRRLPAALRFGAILLLGLIVGEAVLTWLPELAKGVFSPVSVWIATATAFTSWAVKRLASARDAVKTLSEAVTRVRKVAAGNVEANSDNAIITELREIDQEIAAKRQIAQAAEKDLAEAAARLQKMESGALVYEFLTNRSAERHYTDGTGIVSVLRQDLELLKKKLDELNVGRERRVERIVLYIDDLDRCDPARVVEVLQAVHLLLAFDLFAVVVAVDARWLERSLYVRYLPGFEKMTEDERTASEFSPQNYLEKIFQVPYHVPGMGADGFGKLIDALTPREAPQAVRRPEPVSPTDGAIGGGSPDGGGAEPGPDVPSQQTAEQRLQPSPLTFTDHEAAAMKEAAPFITTPRAAKRLVNVYALIRMQVNEDDLNRLVSPLSSDAKALVMLLAIDIGLPRAAQVLRREMRLSAHPMPELVEDIIGRCGNAQSGLRQQLKALNVLLGAIDPVPASKEFGRWLPYVDRFSFHKPEALRAAVEEATPA</sequence>
<feature type="transmembrane region" description="Helical" evidence="3">
    <location>
        <begin position="590"/>
        <end position="610"/>
    </location>
</feature>
<keyword evidence="3" id="KW-0812">Transmembrane</keyword>
<evidence type="ECO:0000313" key="6">
    <source>
        <dbReference type="Proteomes" id="UP000324927"/>
    </source>
</evidence>
<evidence type="ECO:0000256" key="3">
    <source>
        <dbReference type="SAM" id="Phobius"/>
    </source>
</evidence>
<feature type="compositionally biased region" description="Gly residues" evidence="2">
    <location>
        <begin position="854"/>
        <end position="866"/>
    </location>
</feature>
<feature type="coiled-coil region" evidence="1">
    <location>
        <begin position="650"/>
        <end position="727"/>
    </location>
</feature>